<gene>
    <name evidence="2" type="ORF">GCM10007383_34020</name>
</gene>
<accession>A0A918MR99</accession>
<dbReference type="InterPro" id="IPR013813">
    <property type="entry name" value="Endoribo_LPSP/chorism_mut-like"/>
</dbReference>
<comment type="caution">
    <text evidence="2">The sequence shown here is derived from an EMBL/GenBank/DDBJ whole genome shotgun (WGS) entry which is preliminary data.</text>
</comment>
<sequence length="156" mass="17185">MENKNNITQRIKELGLIFPPAPPPAGVYRPLLVIENFLYVSGQGPVKRDGTLITGRVGDVFTEEEGKMAARQVALTMLSTIQTHYGSLDNIKRVVKVLGMVNCTPEFTRHPYVINGFSELMADLFGTEHGIGVRSAVGMMLPDNIAVEVEAMFQLH</sequence>
<evidence type="ECO:0000259" key="1">
    <source>
        <dbReference type="Pfam" id="PF14588"/>
    </source>
</evidence>
<dbReference type="RefSeq" id="WP_026814511.1">
    <property type="nucleotide sequence ID" value="NZ_BMWP01000031.1"/>
</dbReference>
<protein>
    <recommendedName>
        <fullName evidence="1">Endoribonuclease L-PSP/chorismate mutase-like domain-containing protein</fullName>
    </recommendedName>
</protein>
<name>A0A918MR99_9FLAO</name>
<feature type="domain" description="Endoribonuclease L-PSP/chorismate mutase-like" evidence="1">
    <location>
        <begin position="12"/>
        <end position="127"/>
    </location>
</feature>
<dbReference type="EMBL" id="BMWP01000031">
    <property type="protein sequence ID" value="GGW47112.1"/>
    <property type="molecule type" value="Genomic_DNA"/>
</dbReference>
<dbReference type="SUPFAM" id="SSF55298">
    <property type="entry name" value="YjgF-like"/>
    <property type="match status" value="1"/>
</dbReference>
<organism evidence="2 3">
    <name type="scientific">Arenibacter certesii</name>
    <dbReference type="NCBI Taxonomy" id="228955"/>
    <lineage>
        <taxon>Bacteria</taxon>
        <taxon>Pseudomonadati</taxon>
        <taxon>Bacteroidota</taxon>
        <taxon>Flavobacteriia</taxon>
        <taxon>Flavobacteriales</taxon>
        <taxon>Flavobacteriaceae</taxon>
        <taxon>Arenibacter</taxon>
    </lineage>
</organism>
<dbReference type="AlphaFoldDB" id="A0A918MR99"/>
<dbReference type="Gene3D" id="3.30.1330.40">
    <property type="entry name" value="RutC-like"/>
    <property type="match status" value="1"/>
</dbReference>
<dbReference type="InterPro" id="IPR035959">
    <property type="entry name" value="RutC-like_sf"/>
</dbReference>
<evidence type="ECO:0000313" key="3">
    <source>
        <dbReference type="Proteomes" id="UP000634668"/>
    </source>
</evidence>
<dbReference type="Pfam" id="PF14588">
    <property type="entry name" value="YjgF_endoribonc"/>
    <property type="match status" value="1"/>
</dbReference>
<dbReference type="CDD" id="cd02199">
    <property type="entry name" value="YjgF_YER057c_UK114_like_1"/>
    <property type="match status" value="1"/>
</dbReference>
<keyword evidence="3" id="KW-1185">Reference proteome</keyword>
<dbReference type="PANTHER" id="PTHR43760">
    <property type="entry name" value="ENDORIBONUCLEASE-RELATED"/>
    <property type="match status" value="1"/>
</dbReference>
<reference evidence="2" key="1">
    <citation type="journal article" date="2014" name="Int. J. Syst. Evol. Microbiol.">
        <title>Complete genome sequence of Corynebacterium casei LMG S-19264T (=DSM 44701T), isolated from a smear-ripened cheese.</title>
        <authorList>
            <consortium name="US DOE Joint Genome Institute (JGI-PGF)"/>
            <person name="Walter F."/>
            <person name="Albersmeier A."/>
            <person name="Kalinowski J."/>
            <person name="Ruckert C."/>
        </authorList>
    </citation>
    <scope>NUCLEOTIDE SEQUENCE</scope>
    <source>
        <strain evidence="2">KCTC 12113</strain>
    </source>
</reference>
<proteinExistence type="predicted"/>
<reference evidence="2" key="2">
    <citation type="submission" date="2020-09" db="EMBL/GenBank/DDBJ databases">
        <authorList>
            <person name="Sun Q."/>
            <person name="Kim S."/>
        </authorList>
    </citation>
    <scope>NUCLEOTIDE SEQUENCE</scope>
    <source>
        <strain evidence="2">KCTC 12113</strain>
    </source>
</reference>
<dbReference type="PANTHER" id="PTHR43760:SF1">
    <property type="entry name" value="ENDORIBONUCLEASE L-PSP_CHORISMATE MUTASE-LIKE DOMAIN-CONTAINING PROTEIN"/>
    <property type="match status" value="1"/>
</dbReference>
<dbReference type="Proteomes" id="UP000634668">
    <property type="component" value="Unassembled WGS sequence"/>
</dbReference>
<evidence type="ECO:0000313" key="2">
    <source>
        <dbReference type="EMBL" id="GGW47112.1"/>
    </source>
</evidence>